<dbReference type="SUPFAM" id="SSF48452">
    <property type="entry name" value="TPR-like"/>
    <property type="match status" value="2"/>
</dbReference>
<organism evidence="3 4">
    <name type="scientific">Rhizobium lentis</name>
    <dbReference type="NCBI Taxonomy" id="1138194"/>
    <lineage>
        <taxon>Bacteria</taxon>
        <taxon>Pseudomonadati</taxon>
        <taxon>Pseudomonadota</taxon>
        <taxon>Alphaproteobacteria</taxon>
        <taxon>Hyphomicrobiales</taxon>
        <taxon>Rhizobiaceae</taxon>
        <taxon>Rhizobium/Agrobacterium group</taxon>
        <taxon>Rhizobium</taxon>
    </lineage>
</organism>
<dbReference type="AlphaFoldDB" id="A0A7W9CYM2"/>
<dbReference type="InterPro" id="IPR019734">
    <property type="entry name" value="TPR_rpt"/>
</dbReference>
<sequence>MKLVRHYWQDDYAEAFGRSGQNQRGVDIVGRDSRNNYPHAGMQCKASETDDPRQLTATELAAEVEKAKKYRPKLDILIVAYAGDRDAALQQKAQELTAENARDGLFRVIVWSWPEIVTRAQNYPDLAQELLVHNQIPATTPVLNPARPITDPMAKFQAEITTAFEAYRIASTEVATNSETTVLDAKLDVYREQIRSGSGPHIVDSLRALIPEVTIETPGRVKMRVYGNLGAALAQAGDFDGAEDAFAQAGESDPDTAQGLSYKARAAMLRGRQVEAFKLAERAVEIDATCLPAVNIFLESAPRSLSTADLEQKAAAVAAEVDVASSLQRRYFSLEGDHEASLRVARAIAMQDWRKDAVVGQAILVRFEHNKEVRVGAPLAPTDQFLLEEAKTRLTRAWEQVKTRPDRHNWAFVAANLSAALRLVGNDDEADIFAMDVHALEPDDLALAQRCIFAHMHREDVAAAFRLATALAERSDADAEVWFLAASVAATYRKFEDSERWAQKAFSDPSGAESTKAGAATLIILTISRSKTPHEALAVAESIRSAFATNIGFEAQVAEIARRAGNEQALSHALAQLRAFERERLDATERFELADAFADEGDWGVAAELLDGLYQVDRPSEPLRRRLFYLYRADERAAARELFRSLGPRVLARPEVLRLGAAIYERSGLVEEALAVLDKAVAVDQTDLRSRLDWVRMAIRADREKRVADWARKAKASFDGSADELMELAQILNRYNRRRDAIAVGYGALAAHWGSSERLHMGYLSLFLLQFKKDRFLEIKTVREDAVVYLEDEQGEKAAYLIGAGPMPGVEILAADHDFAKSLIGEKVGTFVELSNIAQPVRWEIVAIVHKFVDLFRRALNAHSRLFPTSRAMGRFTLDLESKEPFQPIFEQARERSRLVSDAVKIYQENPIPVDTIAKALGSDAIDTSRGLRFQSDVWFDSCLGDHFERQLAFESLEGRSTVLVDALTIALWQEIGFLEIAGRMPLRVQVVQATIDEFAQRTDNARQALSQEGGALEARDGGVIMIKSTEEQREALLQANDALLVWVRAHTDLIPTAPLSNTRDKIEDLLSASTIDTIATALEAGSTIIAEDRRVRMIAAALGVTSSSWTQPLLMKLREEGALSGKDYVSLLVKLRRQRIGFVSSGSDELILATTMDDDTYNTLAEAITDARVDPNSLVPVASELACQFWTRPQFVDKRERYFSQIFNGVLRRPDGMSLFIKIAKMTYEALQEAGLVGFWLARLWNYYVDNFLRGHFIRTLVIPRSR</sequence>
<keyword evidence="4" id="KW-1185">Reference proteome</keyword>
<keyword evidence="1" id="KW-0802">TPR repeat</keyword>
<dbReference type="PROSITE" id="PS50005">
    <property type="entry name" value="TPR"/>
    <property type="match status" value="1"/>
</dbReference>
<dbReference type="EMBL" id="JACHBC010000020">
    <property type="protein sequence ID" value="MBB5564346.1"/>
    <property type="molecule type" value="Genomic_DNA"/>
</dbReference>
<dbReference type="RefSeq" id="WP_246720522.1">
    <property type="nucleotide sequence ID" value="NZ_JACHBB010000020.1"/>
</dbReference>
<gene>
    <name evidence="3" type="ORF">GGI59_006054</name>
</gene>
<evidence type="ECO:0000256" key="1">
    <source>
        <dbReference type="PROSITE-ProRule" id="PRU00339"/>
    </source>
</evidence>
<protein>
    <submittedName>
        <fullName evidence="3">Tetratricopeptide (TPR) repeat protein</fullName>
    </submittedName>
</protein>
<evidence type="ECO:0000259" key="2">
    <source>
        <dbReference type="Pfam" id="PF20698"/>
    </source>
</evidence>
<feature type="domain" description="PIN" evidence="2">
    <location>
        <begin position="964"/>
        <end position="1102"/>
    </location>
</feature>
<proteinExistence type="predicted"/>
<dbReference type="Proteomes" id="UP000528824">
    <property type="component" value="Unassembled WGS sequence"/>
</dbReference>
<name>A0A7W9CYM2_9HYPH</name>
<reference evidence="3 4" key="1">
    <citation type="submission" date="2020-08" db="EMBL/GenBank/DDBJ databases">
        <title>Genomic Encyclopedia of Type Strains, Phase IV (KMG-V): Genome sequencing to study the core and pangenomes of soil and plant-associated prokaryotes.</title>
        <authorList>
            <person name="Whitman W."/>
        </authorList>
    </citation>
    <scope>NUCLEOTIDE SEQUENCE [LARGE SCALE GENOMIC DNA]</scope>
    <source>
        <strain evidence="3 4">SEMIA 4034</strain>
    </source>
</reference>
<dbReference type="Pfam" id="PF20698">
    <property type="entry name" value="PIN-TPR-GreABC"/>
    <property type="match status" value="1"/>
</dbReference>
<accession>A0A7W9CYM2</accession>
<dbReference type="Gene3D" id="1.25.40.10">
    <property type="entry name" value="Tetratricopeptide repeat domain"/>
    <property type="match status" value="2"/>
</dbReference>
<comment type="caution">
    <text evidence="3">The sequence shown here is derived from an EMBL/GenBank/DDBJ whole genome shotgun (WGS) entry which is preliminary data.</text>
</comment>
<dbReference type="InterPro" id="IPR048987">
    <property type="entry name" value="PIN-TPR-GreABC"/>
</dbReference>
<dbReference type="SMART" id="SM00028">
    <property type="entry name" value="TPR"/>
    <property type="match status" value="3"/>
</dbReference>
<evidence type="ECO:0000313" key="3">
    <source>
        <dbReference type="EMBL" id="MBB5564346.1"/>
    </source>
</evidence>
<feature type="repeat" description="TPR" evidence="1">
    <location>
        <begin position="223"/>
        <end position="256"/>
    </location>
</feature>
<evidence type="ECO:0000313" key="4">
    <source>
        <dbReference type="Proteomes" id="UP000528824"/>
    </source>
</evidence>
<dbReference type="InterPro" id="IPR011990">
    <property type="entry name" value="TPR-like_helical_dom_sf"/>
</dbReference>